<evidence type="ECO:0000259" key="6">
    <source>
        <dbReference type="Pfam" id="PF02786"/>
    </source>
</evidence>
<dbReference type="EMBL" id="CAMKVN010009713">
    <property type="protein sequence ID" value="CAI2193522.1"/>
    <property type="molecule type" value="Genomic_DNA"/>
</dbReference>
<dbReference type="Gene3D" id="3.40.50.20">
    <property type="match status" value="2"/>
</dbReference>
<dbReference type="Gene3D" id="3.30.470.20">
    <property type="entry name" value="ATP-grasp fold, B domain"/>
    <property type="match status" value="2"/>
</dbReference>
<proteinExistence type="predicted"/>
<dbReference type="OrthoDB" id="2392963at2759"/>
<keyword evidence="4" id="KW-0067">ATP-binding</keyword>
<organism evidence="7 8">
    <name type="scientific">Funneliformis geosporum</name>
    <dbReference type="NCBI Taxonomy" id="1117311"/>
    <lineage>
        <taxon>Eukaryota</taxon>
        <taxon>Fungi</taxon>
        <taxon>Fungi incertae sedis</taxon>
        <taxon>Mucoromycota</taxon>
        <taxon>Glomeromycotina</taxon>
        <taxon>Glomeromycetes</taxon>
        <taxon>Glomerales</taxon>
        <taxon>Glomeraceae</taxon>
        <taxon>Funneliformis</taxon>
    </lineage>
</organism>
<evidence type="ECO:0000256" key="3">
    <source>
        <dbReference type="ARBA" id="ARBA00022741"/>
    </source>
</evidence>
<dbReference type="InterPro" id="IPR049076">
    <property type="entry name" value="ACCA"/>
</dbReference>
<gene>
    <name evidence="7" type="ORF">FWILDA_LOCUS16118</name>
</gene>
<evidence type="ECO:0000256" key="2">
    <source>
        <dbReference type="ARBA" id="ARBA00022598"/>
    </source>
</evidence>
<dbReference type="GO" id="GO:0005739">
    <property type="term" value="C:mitochondrion"/>
    <property type="evidence" value="ECO:0007669"/>
    <property type="project" value="TreeGrafter"/>
</dbReference>
<dbReference type="AlphaFoldDB" id="A0A9W4T5C6"/>
<dbReference type="SUPFAM" id="SSF52440">
    <property type="entry name" value="PreATP-grasp domain"/>
    <property type="match status" value="1"/>
</dbReference>
<dbReference type="Proteomes" id="UP001153678">
    <property type="component" value="Unassembled WGS sequence"/>
</dbReference>
<dbReference type="GO" id="GO:0003989">
    <property type="term" value="F:acetyl-CoA carboxylase activity"/>
    <property type="evidence" value="ECO:0007669"/>
    <property type="project" value="InterPro"/>
</dbReference>
<protein>
    <submittedName>
        <fullName evidence="7">14335_t:CDS:1</fullName>
    </submittedName>
</protein>
<dbReference type="Gene3D" id="3.90.1770.10">
    <property type="entry name" value="PreATP-grasp domain"/>
    <property type="match status" value="1"/>
</dbReference>
<evidence type="ECO:0000313" key="7">
    <source>
        <dbReference type="EMBL" id="CAI2193522.1"/>
    </source>
</evidence>
<dbReference type="InterPro" id="IPR013815">
    <property type="entry name" value="ATP_grasp_subdomain_1"/>
</dbReference>
<dbReference type="InterPro" id="IPR005479">
    <property type="entry name" value="CPAse_ATP-bd"/>
</dbReference>
<dbReference type="SUPFAM" id="SSF51230">
    <property type="entry name" value="Single hybrid motif"/>
    <property type="match status" value="1"/>
</dbReference>
<dbReference type="GO" id="GO:0005524">
    <property type="term" value="F:ATP binding"/>
    <property type="evidence" value="ECO:0007669"/>
    <property type="project" value="UniProtKB-KW"/>
</dbReference>
<keyword evidence="8" id="KW-1185">Reference proteome</keyword>
<dbReference type="GO" id="GO:0006633">
    <property type="term" value="P:fatty acid biosynthetic process"/>
    <property type="evidence" value="ECO:0007669"/>
    <property type="project" value="TreeGrafter"/>
</dbReference>
<evidence type="ECO:0000313" key="8">
    <source>
        <dbReference type="Proteomes" id="UP001153678"/>
    </source>
</evidence>
<dbReference type="InterPro" id="IPR016185">
    <property type="entry name" value="PreATP-grasp_dom_sf"/>
</dbReference>
<keyword evidence="5" id="KW-0092">Biotin</keyword>
<evidence type="ECO:0000256" key="1">
    <source>
        <dbReference type="ARBA" id="ARBA00001953"/>
    </source>
</evidence>
<accession>A0A9W4T5C6</accession>
<dbReference type="PANTHER" id="PTHR45728:SF3">
    <property type="entry name" value="ACETYL-COA CARBOXYLASE"/>
    <property type="match status" value="1"/>
</dbReference>
<dbReference type="FunFam" id="3.30.1490.20:FF:000003">
    <property type="entry name" value="acetyl-CoA carboxylase isoform X1"/>
    <property type="match status" value="1"/>
</dbReference>
<dbReference type="PANTHER" id="PTHR45728">
    <property type="entry name" value="ACETYL-COA CARBOXYLASE, ISOFORM A"/>
    <property type="match status" value="1"/>
</dbReference>
<dbReference type="Pfam" id="PF02786">
    <property type="entry name" value="CPSase_L_D2"/>
    <property type="match status" value="1"/>
</dbReference>
<dbReference type="Gene3D" id="3.30.1490.20">
    <property type="entry name" value="ATP-grasp fold, A domain"/>
    <property type="match status" value="1"/>
</dbReference>
<comment type="cofactor">
    <cofactor evidence="1">
        <name>biotin</name>
        <dbReference type="ChEBI" id="CHEBI:57586"/>
    </cofactor>
</comment>
<reference evidence="7" key="1">
    <citation type="submission" date="2022-08" db="EMBL/GenBank/DDBJ databases">
        <authorList>
            <person name="Kallberg Y."/>
            <person name="Tangrot J."/>
            <person name="Rosling A."/>
        </authorList>
    </citation>
    <scope>NUCLEOTIDE SEQUENCE</scope>
    <source>
        <strain evidence="7">Wild A</strain>
    </source>
</reference>
<keyword evidence="2" id="KW-0436">Ligase</keyword>
<name>A0A9W4T5C6_9GLOM</name>
<evidence type="ECO:0000256" key="4">
    <source>
        <dbReference type="ARBA" id="ARBA00022840"/>
    </source>
</evidence>
<feature type="non-terminal residue" evidence="7">
    <location>
        <position position="449"/>
    </location>
</feature>
<dbReference type="SUPFAM" id="SSF56059">
    <property type="entry name" value="Glutathione synthetase ATP-binding domain-like"/>
    <property type="match status" value="1"/>
</dbReference>
<evidence type="ECO:0000256" key="5">
    <source>
        <dbReference type="ARBA" id="ARBA00023267"/>
    </source>
</evidence>
<comment type="caution">
    <text evidence="7">The sequence shown here is derived from an EMBL/GenBank/DDBJ whole genome shotgun (WGS) entry which is preliminary data.</text>
</comment>
<feature type="domain" description="Carbamoyl phosphate synthase ATP-binding" evidence="6">
    <location>
        <begin position="125"/>
        <end position="243"/>
    </location>
</feature>
<sequence length="449" mass="50410">NNGIAAVKEIRSIRKWSYETFGDEWSIQFTVMATSKDLKINADQYIEVPNNYIYLMGHASENPKLPESLAQSKHKMVFIGPLSSAMRSLGDKISSIIVAQSANFPTMDWSGHVIISESVYEEACIKDVDDGLNKANAIRIKASEGGRGKGIRKVENPDNFKQPFAQVQGEVHGSPIFIMRLARDARHLEVQVLADKYGMRSSYLEEIAPVTIAKQETFESMENTAVRLAKLVGYVSAGTVEHPTTEMVSGVNYLLLNYKSLCGNPDAGFKPSSGMVHEHYFRSSTNVWNISRSILPVAFMSLLILNLVTFRYGENHQQSRKNMIVVLKELSIRRDFRTTFYNGTTGWLDVLISDENLTVEKPDKMLSVICGIHYKFTAIRSAPDSFTLYLNGSRVQVSVRWWVIKNDPTQLRSLSPGKLVRCLVESGDHVKRGDAYAEIEVSFTIFIDS</sequence>
<keyword evidence="3" id="KW-0547">Nucleotide-binding</keyword>
<dbReference type="InterPro" id="IPR011053">
    <property type="entry name" value="Single_hybrid_motif"/>
</dbReference>
<dbReference type="Gene3D" id="2.40.50.100">
    <property type="match status" value="1"/>
</dbReference>